<evidence type="ECO:0000313" key="2">
    <source>
        <dbReference type="Proteomes" id="UP001209878"/>
    </source>
</evidence>
<evidence type="ECO:0000313" key="1">
    <source>
        <dbReference type="EMBL" id="KAK2159098.1"/>
    </source>
</evidence>
<reference evidence="1" key="1">
    <citation type="journal article" date="2023" name="Mol. Biol. Evol.">
        <title>Third-Generation Sequencing Reveals the Adaptive Role of the Epigenome in Three Deep-Sea Polychaetes.</title>
        <authorList>
            <person name="Perez M."/>
            <person name="Aroh O."/>
            <person name="Sun Y."/>
            <person name="Lan Y."/>
            <person name="Juniper S.K."/>
            <person name="Young C.R."/>
            <person name="Angers B."/>
            <person name="Qian P.Y."/>
        </authorList>
    </citation>
    <scope>NUCLEOTIDE SEQUENCE</scope>
    <source>
        <strain evidence="1">R07B-5</strain>
    </source>
</reference>
<accession>A0AAD9N8A2</accession>
<keyword evidence="2" id="KW-1185">Reference proteome</keyword>
<dbReference type="Proteomes" id="UP001209878">
    <property type="component" value="Unassembled WGS sequence"/>
</dbReference>
<sequence length="319" mass="37416">MTKNKEISDCSTDRNALHKCVVRIIVESTLQFYSGLYTIPVTRLVIADAVNYQLHLLKHSVCETVCLQTESNSDLEQENGVDVVFSTYFTLNKDQQRRQYKKTNRYSYFNQWENSLRRLGLRGLIFHDALDSSFTKSFQRNVYLKKVILGRRSLNDDRYFHYLQYIEKHPNITYILMTDISDVTFLRDPFELMRLFDNHLFVGENIKRRFIGSLRWLQVNVLKCFLNGTHLNISMCMINRMTPSYNAGVIGGPRHIVLRFLRILTAVLETLPEKIDCNMAAVNYVVHKYFNDVIFTGFPLNSIFMRYESNPVGVYVTHK</sequence>
<proteinExistence type="predicted"/>
<organism evidence="1 2">
    <name type="scientific">Ridgeia piscesae</name>
    <name type="common">Tubeworm</name>
    <dbReference type="NCBI Taxonomy" id="27915"/>
    <lineage>
        <taxon>Eukaryota</taxon>
        <taxon>Metazoa</taxon>
        <taxon>Spiralia</taxon>
        <taxon>Lophotrochozoa</taxon>
        <taxon>Annelida</taxon>
        <taxon>Polychaeta</taxon>
        <taxon>Sedentaria</taxon>
        <taxon>Canalipalpata</taxon>
        <taxon>Sabellida</taxon>
        <taxon>Siboglinidae</taxon>
        <taxon>Ridgeia</taxon>
    </lineage>
</organism>
<dbReference type="AlphaFoldDB" id="A0AAD9N8A2"/>
<comment type="caution">
    <text evidence="1">The sequence shown here is derived from an EMBL/GenBank/DDBJ whole genome shotgun (WGS) entry which is preliminary data.</text>
</comment>
<name>A0AAD9N8A2_RIDPI</name>
<protein>
    <submittedName>
        <fullName evidence="1">Uncharacterized protein</fullName>
    </submittedName>
</protein>
<dbReference type="EMBL" id="JAODUO010001745">
    <property type="protein sequence ID" value="KAK2159098.1"/>
    <property type="molecule type" value="Genomic_DNA"/>
</dbReference>
<gene>
    <name evidence="1" type="ORF">NP493_1749g00049</name>
</gene>